<dbReference type="PANTHER" id="PTHR43133:SF8">
    <property type="entry name" value="RNA POLYMERASE SIGMA FACTOR HI_1459-RELATED"/>
    <property type="match status" value="1"/>
</dbReference>
<evidence type="ECO:0000313" key="9">
    <source>
        <dbReference type="Proteomes" id="UP001597214"/>
    </source>
</evidence>
<keyword evidence="3 6" id="KW-0731">Sigma factor</keyword>
<keyword evidence="4 6" id="KW-0238">DNA-binding</keyword>
<dbReference type="PROSITE" id="PS51819">
    <property type="entry name" value="VOC"/>
    <property type="match status" value="1"/>
</dbReference>
<dbReference type="SUPFAM" id="SSF88946">
    <property type="entry name" value="Sigma2 domain of RNA polymerase sigma factors"/>
    <property type="match status" value="1"/>
</dbReference>
<gene>
    <name evidence="8" type="ORF">ACFSCX_02700</name>
</gene>
<dbReference type="InterPro" id="IPR037523">
    <property type="entry name" value="VOC_core"/>
</dbReference>
<evidence type="ECO:0000256" key="4">
    <source>
        <dbReference type="ARBA" id="ARBA00023125"/>
    </source>
</evidence>
<dbReference type="InterPro" id="IPR036388">
    <property type="entry name" value="WH-like_DNA-bd_sf"/>
</dbReference>
<organism evidence="8 9">
    <name type="scientific">Bacillus salitolerans</name>
    <dbReference type="NCBI Taxonomy" id="1437434"/>
    <lineage>
        <taxon>Bacteria</taxon>
        <taxon>Bacillati</taxon>
        <taxon>Bacillota</taxon>
        <taxon>Bacilli</taxon>
        <taxon>Bacillales</taxon>
        <taxon>Bacillaceae</taxon>
        <taxon>Bacillus</taxon>
    </lineage>
</organism>
<dbReference type="InterPro" id="IPR039425">
    <property type="entry name" value="RNA_pol_sigma-70-like"/>
</dbReference>
<evidence type="ECO:0000256" key="5">
    <source>
        <dbReference type="ARBA" id="ARBA00023163"/>
    </source>
</evidence>
<dbReference type="CDD" id="cd06587">
    <property type="entry name" value="VOC"/>
    <property type="match status" value="1"/>
</dbReference>
<dbReference type="Pfam" id="PF00903">
    <property type="entry name" value="Glyoxalase"/>
    <property type="match status" value="1"/>
</dbReference>
<dbReference type="Pfam" id="PF08281">
    <property type="entry name" value="Sigma70_r4_2"/>
    <property type="match status" value="1"/>
</dbReference>
<feature type="domain" description="VOC" evidence="7">
    <location>
        <begin position="199"/>
        <end position="323"/>
    </location>
</feature>
<proteinExistence type="inferred from homology"/>
<dbReference type="SUPFAM" id="SSF54593">
    <property type="entry name" value="Glyoxalase/Bleomycin resistance protein/Dihydroxybiphenyl dioxygenase"/>
    <property type="match status" value="1"/>
</dbReference>
<dbReference type="Gene3D" id="3.10.180.10">
    <property type="entry name" value="2,3-Dihydroxybiphenyl 1,2-Dioxygenase, domain 1"/>
    <property type="match status" value="1"/>
</dbReference>
<dbReference type="Gene3D" id="1.10.1740.10">
    <property type="match status" value="1"/>
</dbReference>
<evidence type="ECO:0000256" key="1">
    <source>
        <dbReference type="ARBA" id="ARBA00010641"/>
    </source>
</evidence>
<dbReference type="InterPro" id="IPR004360">
    <property type="entry name" value="Glyas_Fos-R_dOase_dom"/>
</dbReference>
<dbReference type="Pfam" id="PF04542">
    <property type="entry name" value="Sigma70_r2"/>
    <property type="match status" value="1"/>
</dbReference>
<evidence type="ECO:0000256" key="3">
    <source>
        <dbReference type="ARBA" id="ARBA00023082"/>
    </source>
</evidence>
<evidence type="ECO:0000256" key="6">
    <source>
        <dbReference type="RuleBase" id="RU000716"/>
    </source>
</evidence>
<dbReference type="InterPro" id="IPR013325">
    <property type="entry name" value="RNA_pol_sigma_r2"/>
</dbReference>
<dbReference type="PROSITE" id="PS01063">
    <property type="entry name" value="SIGMA70_ECF"/>
    <property type="match status" value="1"/>
</dbReference>
<dbReference type="CDD" id="cd06171">
    <property type="entry name" value="Sigma70_r4"/>
    <property type="match status" value="1"/>
</dbReference>
<dbReference type="InterPro" id="IPR014284">
    <property type="entry name" value="RNA_pol_sigma-70_dom"/>
</dbReference>
<dbReference type="InterPro" id="IPR007627">
    <property type="entry name" value="RNA_pol_sigma70_r2"/>
</dbReference>
<keyword evidence="2 6" id="KW-0805">Transcription regulation</keyword>
<evidence type="ECO:0000313" key="8">
    <source>
        <dbReference type="EMBL" id="MFD1735463.1"/>
    </source>
</evidence>
<name>A0ABW4LN79_9BACI</name>
<comment type="similarity">
    <text evidence="1 6">Belongs to the sigma-70 factor family. ECF subfamily.</text>
</comment>
<evidence type="ECO:0000256" key="2">
    <source>
        <dbReference type="ARBA" id="ARBA00023015"/>
    </source>
</evidence>
<reference evidence="9" key="1">
    <citation type="journal article" date="2019" name="Int. J. Syst. Evol. Microbiol.">
        <title>The Global Catalogue of Microorganisms (GCM) 10K type strain sequencing project: providing services to taxonomists for standard genome sequencing and annotation.</title>
        <authorList>
            <consortium name="The Broad Institute Genomics Platform"/>
            <consortium name="The Broad Institute Genome Sequencing Center for Infectious Disease"/>
            <person name="Wu L."/>
            <person name="Ma J."/>
        </authorList>
    </citation>
    <scope>NUCLEOTIDE SEQUENCE [LARGE SCALE GENOMIC DNA]</scope>
    <source>
        <strain evidence="9">CCUG 49339</strain>
    </source>
</reference>
<dbReference type="NCBIfam" id="TIGR02937">
    <property type="entry name" value="sigma70-ECF"/>
    <property type="match status" value="1"/>
</dbReference>
<dbReference type="InterPro" id="IPR029068">
    <property type="entry name" value="Glyas_Bleomycin-R_OHBP_Dase"/>
</dbReference>
<keyword evidence="9" id="KW-1185">Reference proteome</keyword>
<dbReference type="EMBL" id="JBHUEM010000003">
    <property type="protein sequence ID" value="MFD1735463.1"/>
    <property type="molecule type" value="Genomic_DNA"/>
</dbReference>
<dbReference type="RefSeq" id="WP_377926562.1">
    <property type="nucleotide sequence ID" value="NZ_JBHUEM010000003.1"/>
</dbReference>
<protein>
    <recommendedName>
        <fullName evidence="6">RNA polymerase sigma factor</fullName>
    </recommendedName>
</protein>
<accession>A0ABW4LN79</accession>
<dbReference type="InterPro" id="IPR013249">
    <property type="entry name" value="RNA_pol_sigma70_r4_t2"/>
</dbReference>
<dbReference type="InterPro" id="IPR013324">
    <property type="entry name" value="RNA_pol_sigma_r3/r4-like"/>
</dbReference>
<keyword evidence="5 6" id="KW-0804">Transcription</keyword>
<dbReference type="Gene3D" id="1.10.10.10">
    <property type="entry name" value="Winged helix-like DNA-binding domain superfamily/Winged helix DNA-binding domain"/>
    <property type="match status" value="1"/>
</dbReference>
<dbReference type="PANTHER" id="PTHR43133">
    <property type="entry name" value="RNA POLYMERASE ECF-TYPE SIGMA FACTO"/>
    <property type="match status" value="1"/>
</dbReference>
<dbReference type="InterPro" id="IPR000838">
    <property type="entry name" value="RNA_pol_sigma70_ECF_CS"/>
</dbReference>
<sequence>MGVQDSELVKKSLNGHYDAYSELVRKYSNLVFAVALSKTRDSSFSEDIAQEVFVKAWRKLSLLKEGEKFSSWLITITKNVCIDMLRKNTRLQEEVLVDNIFLTEKPSQTDEIKEAVWDALHQLEDKYKIVTVMHYISGYTAKEISHLLELSQSAIESRLRRAKEKLKKELLVSMVEETFNKQRVGEKFEEDVMWRIVPRIATIEIPVSNIEQSSNWYHKVLGTKAVHQDNHQAMLHLQGGNRIGVPTLYLVQTDDKSRLSFKNSNTGVVHSIIDFFIEDLERFHAFLKQEGVKVTGLNFFPGTTKGGFGFEDPDGNLLSATNVTHTGQV</sequence>
<dbReference type="SUPFAM" id="SSF88659">
    <property type="entry name" value="Sigma3 and sigma4 domains of RNA polymerase sigma factors"/>
    <property type="match status" value="1"/>
</dbReference>
<dbReference type="Proteomes" id="UP001597214">
    <property type="component" value="Unassembled WGS sequence"/>
</dbReference>
<evidence type="ECO:0000259" key="7">
    <source>
        <dbReference type="PROSITE" id="PS51819"/>
    </source>
</evidence>
<comment type="caution">
    <text evidence="8">The sequence shown here is derived from an EMBL/GenBank/DDBJ whole genome shotgun (WGS) entry which is preliminary data.</text>
</comment>